<sequence length="21" mass="2510">MKRYFGIKNWSKHLFAVASIL</sequence>
<accession>A0A5J4PYQ0</accession>
<protein>
    <submittedName>
        <fullName evidence="1">Uncharacterized protein</fullName>
    </submittedName>
</protein>
<comment type="caution">
    <text evidence="1">The sequence shown here is derived from an EMBL/GenBank/DDBJ whole genome shotgun (WGS) entry which is preliminary data.</text>
</comment>
<dbReference type="EMBL" id="SNRY01005548">
    <property type="protein sequence ID" value="KAA6314675.1"/>
    <property type="molecule type" value="Genomic_DNA"/>
</dbReference>
<feature type="non-terminal residue" evidence="1">
    <location>
        <position position="21"/>
    </location>
</feature>
<evidence type="ECO:0000313" key="2">
    <source>
        <dbReference type="EMBL" id="KAA6317957.1"/>
    </source>
</evidence>
<proteinExistence type="predicted"/>
<organism evidence="1">
    <name type="scientific">termite gut metagenome</name>
    <dbReference type="NCBI Taxonomy" id="433724"/>
    <lineage>
        <taxon>unclassified sequences</taxon>
        <taxon>metagenomes</taxon>
        <taxon>organismal metagenomes</taxon>
    </lineage>
</organism>
<gene>
    <name evidence="2" type="ORF">EZS27_031971</name>
    <name evidence="1" type="ORF">EZS27_034747</name>
</gene>
<dbReference type="AlphaFoldDB" id="A0A5J4PYQ0"/>
<name>A0A5J4PYQ0_9ZZZZ</name>
<dbReference type="EMBL" id="SNRY01004349">
    <property type="protein sequence ID" value="KAA6317957.1"/>
    <property type="molecule type" value="Genomic_DNA"/>
</dbReference>
<reference evidence="1" key="1">
    <citation type="submission" date="2019-03" db="EMBL/GenBank/DDBJ databases">
        <title>Single cell metagenomics reveals metabolic interactions within the superorganism composed of flagellate Streblomastix strix and complex community of Bacteroidetes bacteria on its surface.</title>
        <authorList>
            <person name="Treitli S.C."/>
            <person name="Kolisko M."/>
            <person name="Husnik F."/>
            <person name="Keeling P."/>
            <person name="Hampl V."/>
        </authorList>
    </citation>
    <scope>NUCLEOTIDE SEQUENCE</scope>
    <source>
        <strain evidence="1">STM</strain>
    </source>
</reference>
<evidence type="ECO:0000313" key="1">
    <source>
        <dbReference type="EMBL" id="KAA6314675.1"/>
    </source>
</evidence>